<dbReference type="AlphaFoldDB" id="A0AAV2TNP5"/>
<dbReference type="PANTHER" id="PTHR15599">
    <property type="entry name" value="RTDR1"/>
    <property type="match status" value="1"/>
</dbReference>
<dbReference type="InterPro" id="IPR021133">
    <property type="entry name" value="HEAT_type_2"/>
</dbReference>
<reference evidence="2" key="1">
    <citation type="submission" date="2024-06" db="EMBL/GenBank/DDBJ databases">
        <authorList>
            <person name="Liu X."/>
            <person name="Lenzi L."/>
            <person name="Haldenby T S."/>
            <person name="Uol C."/>
        </authorList>
    </citation>
    <scope>NUCLEOTIDE SEQUENCE</scope>
</reference>
<comment type="caution">
    <text evidence="2">The sequence shown here is derived from an EMBL/GenBank/DDBJ whole genome shotgun (WGS) entry which is preliminary data.</text>
</comment>
<evidence type="ECO:0000313" key="3">
    <source>
        <dbReference type="Proteomes" id="UP001497525"/>
    </source>
</evidence>
<feature type="repeat" description="HEAT" evidence="1">
    <location>
        <begin position="341"/>
        <end position="376"/>
    </location>
</feature>
<dbReference type="PANTHER" id="PTHR15599:SF1">
    <property type="entry name" value="RADIAL SPOKE HEAD 14 HOMOLOG"/>
    <property type="match status" value="1"/>
</dbReference>
<dbReference type="InterPro" id="IPR011989">
    <property type="entry name" value="ARM-like"/>
</dbReference>
<evidence type="ECO:0000313" key="2">
    <source>
        <dbReference type="EMBL" id="CAL5137606.1"/>
    </source>
</evidence>
<dbReference type="Gene3D" id="1.25.10.10">
    <property type="entry name" value="Leucine-rich Repeat Variant"/>
    <property type="match status" value="2"/>
</dbReference>
<gene>
    <name evidence="2" type="ORF">CDAUBV1_LOCUS11895</name>
</gene>
<evidence type="ECO:0000256" key="1">
    <source>
        <dbReference type="PROSITE-ProRule" id="PRU00103"/>
    </source>
</evidence>
<dbReference type="EMBL" id="CAXLJL010000412">
    <property type="protein sequence ID" value="CAL5137606.1"/>
    <property type="molecule type" value="Genomic_DNA"/>
</dbReference>
<dbReference type="Proteomes" id="UP001497525">
    <property type="component" value="Unassembled WGS sequence"/>
</dbReference>
<dbReference type="PROSITE" id="PS50077">
    <property type="entry name" value="HEAT_REPEAT"/>
    <property type="match status" value="1"/>
</dbReference>
<dbReference type="InterPro" id="IPR000225">
    <property type="entry name" value="Armadillo"/>
</dbReference>
<dbReference type="InterPro" id="IPR016024">
    <property type="entry name" value="ARM-type_fold"/>
</dbReference>
<name>A0AAV2TNP5_CALDB</name>
<proteinExistence type="predicted"/>
<dbReference type="SUPFAM" id="SSF48371">
    <property type="entry name" value="ARM repeat"/>
    <property type="match status" value="1"/>
</dbReference>
<protein>
    <recommendedName>
        <fullName evidence="4">Rhabdoid tumor deletion region protein 1</fullName>
    </recommendedName>
</protein>
<evidence type="ECO:0008006" key="4">
    <source>
        <dbReference type="Google" id="ProtNLM"/>
    </source>
</evidence>
<organism evidence="2 3">
    <name type="scientific">Calicophoron daubneyi</name>
    <name type="common">Rumen fluke</name>
    <name type="synonym">Paramphistomum daubneyi</name>
    <dbReference type="NCBI Taxonomy" id="300641"/>
    <lineage>
        <taxon>Eukaryota</taxon>
        <taxon>Metazoa</taxon>
        <taxon>Spiralia</taxon>
        <taxon>Lophotrochozoa</taxon>
        <taxon>Platyhelminthes</taxon>
        <taxon>Trematoda</taxon>
        <taxon>Digenea</taxon>
        <taxon>Plagiorchiida</taxon>
        <taxon>Pronocephalata</taxon>
        <taxon>Paramphistomoidea</taxon>
        <taxon>Paramphistomidae</taxon>
        <taxon>Calicophoron</taxon>
    </lineage>
</organism>
<dbReference type="SMART" id="SM00185">
    <property type="entry name" value="ARM"/>
    <property type="match status" value="3"/>
</dbReference>
<accession>A0AAV2TNP5</accession>
<dbReference type="InterPro" id="IPR042856">
    <property type="entry name" value="RSP14"/>
</dbReference>
<sequence length="410" mass="45587">MALARISLEPPPDIDPTKATLAYGRLAIKRLNRELRDKTLLIRQRATKALTDYLHDHEHIAEAIKEGVVGSLNFLLKDPDVHVRAYATECLRVISQHHLGREAVLHENVLLSFIDLVKMSEVDIIRLTAQKTIELITMLPSGVNAAIELGYIEILGECARNEVDEIKVVVLTTLNHILNTNTTRALAAGQSRLFTRLLLHPSEDIRATAAQNILRLCVDPRGKQEALDEETIPALVKLLADNCWRVRASATGALAFSNSHEVGDWMNSETIIAITYTQASIAFDQSFTSGLGEDTLNVLIRMAFWFLSYGDVIQTDEYSGRTMLSACTTNHGRYAAVNCGAIPLLLNLVDDENSRVRVNTLKVITCLSETPEGRRILLDHLDKIVPHEKDENANVSKHARIAVSVITWKP</sequence>